<evidence type="ECO:0000256" key="7">
    <source>
        <dbReference type="ARBA" id="ARBA00022475"/>
    </source>
</evidence>
<evidence type="ECO:0000256" key="16">
    <source>
        <dbReference type="ARBA" id="ARBA00032853"/>
    </source>
</evidence>
<evidence type="ECO:0000256" key="4">
    <source>
        <dbReference type="ARBA" id="ARBA00010561"/>
    </source>
</evidence>
<evidence type="ECO:0000313" key="21">
    <source>
        <dbReference type="EMBL" id="MBE1237699.1"/>
    </source>
</evidence>
<evidence type="ECO:0000256" key="19">
    <source>
        <dbReference type="HAMAP-Rule" id="MF_00719"/>
    </source>
</evidence>
<keyword evidence="22" id="KW-1185">Reference proteome</keyword>
<feature type="transmembrane region" description="Helical" evidence="19">
    <location>
        <begin position="57"/>
        <end position="78"/>
    </location>
</feature>
<evidence type="ECO:0000256" key="14">
    <source>
        <dbReference type="ARBA" id="ARBA00025228"/>
    </source>
</evidence>
<evidence type="ECO:0000256" key="10">
    <source>
        <dbReference type="ARBA" id="ARBA00022692"/>
    </source>
</evidence>
<reference evidence="21" key="1">
    <citation type="submission" date="2020-10" db="EMBL/GenBank/DDBJ databases">
        <title>Genome sequence of the unusual species of purple photosynthetic bacteria, Phaeovibrio sulfidiphilus DSM 23193, type strain.</title>
        <authorList>
            <person name="Kyndt J.A."/>
            <person name="Meyer T.E."/>
        </authorList>
    </citation>
    <scope>NUCLEOTIDE SEQUENCE</scope>
    <source>
        <strain evidence="21">DSM 23193</strain>
    </source>
</reference>
<evidence type="ECO:0000256" key="11">
    <source>
        <dbReference type="ARBA" id="ARBA00022842"/>
    </source>
</evidence>
<keyword evidence="10 19" id="KW-0812">Transmembrane</keyword>
<keyword evidence="11 19" id="KW-0460">Magnesium</keyword>
<keyword evidence="9 19" id="KW-0808">Transferase</keyword>
<comment type="catalytic activity">
    <reaction evidence="18 19">
        <text>alpha-ribazole 5'-phosphate + adenosylcob(III)inamide-GDP = adenosylcob(III)alamin 5'-phosphate + GMP + H(+)</text>
        <dbReference type="Rhea" id="RHEA:23560"/>
        <dbReference type="ChEBI" id="CHEBI:15378"/>
        <dbReference type="ChEBI" id="CHEBI:57918"/>
        <dbReference type="ChEBI" id="CHEBI:58115"/>
        <dbReference type="ChEBI" id="CHEBI:60487"/>
        <dbReference type="ChEBI" id="CHEBI:60493"/>
        <dbReference type="EC" id="2.7.8.26"/>
    </reaction>
</comment>
<organism evidence="21 22">
    <name type="scientific">Phaeovibrio sulfidiphilus</name>
    <dbReference type="NCBI Taxonomy" id="1220600"/>
    <lineage>
        <taxon>Bacteria</taxon>
        <taxon>Pseudomonadati</taxon>
        <taxon>Pseudomonadota</taxon>
        <taxon>Alphaproteobacteria</taxon>
        <taxon>Rhodospirillales</taxon>
        <taxon>Rhodospirillaceae</taxon>
        <taxon>Phaeovibrio</taxon>
    </lineage>
</organism>
<keyword evidence="7 19" id="KW-1003">Cell membrane</keyword>
<comment type="caution">
    <text evidence="21">The sequence shown here is derived from an EMBL/GenBank/DDBJ whole genome shotgun (WGS) entry which is preliminary data.</text>
</comment>
<evidence type="ECO:0000256" key="17">
    <source>
        <dbReference type="ARBA" id="ARBA00048623"/>
    </source>
</evidence>
<feature type="compositionally biased region" description="Basic and acidic residues" evidence="20">
    <location>
        <begin position="1"/>
        <end position="13"/>
    </location>
</feature>
<protein>
    <recommendedName>
        <fullName evidence="6 19">Adenosylcobinamide-GDP ribazoletransferase</fullName>
        <ecNumber evidence="5 19">2.7.8.26</ecNumber>
    </recommendedName>
    <alternativeName>
        <fullName evidence="16 19">Cobalamin synthase</fullName>
    </alternativeName>
    <alternativeName>
        <fullName evidence="15 19">Cobalamin-5'-phosphate synthase</fullName>
    </alternativeName>
</protein>
<sequence length="281" mass="28100">MGHRVLNEQKQAETTDTSGRSQSSEKASRLSELACAIGFLTRLPPALRAGHPPLARCVWAFPVAGALVGGIGALVALAGVLLGLPALATGFLAVGSMIIATGALHEDGLSDTADGMGAFTRERALEIMRDSRIGTYGALTLIVMTGLRASAISGIVSVSGAPEAGRLIAIAGALVAAAALGRASCGLVLASLDPARKDGLGAQCGRPGPAALAVAFGFSAALAFVFLPVGVALCGILAGLVPVLWLIRSARRRLGGQTGDIVGAASVLCETTALLAFAALL</sequence>
<evidence type="ECO:0000256" key="8">
    <source>
        <dbReference type="ARBA" id="ARBA00022573"/>
    </source>
</evidence>
<evidence type="ECO:0000256" key="3">
    <source>
        <dbReference type="ARBA" id="ARBA00004663"/>
    </source>
</evidence>
<evidence type="ECO:0000256" key="2">
    <source>
        <dbReference type="ARBA" id="ARBA00004651"/>
    </source>
</evidence>
<evidence type="ECO:0000256" key="20">
    <source>
        <dbReference type="SAM" id="MobiDB-lite"/>
    </source>
</evidence>
<evidence type="ECO:0000256" key="13">
    <source>
        <dbReference type="ARBA" id="ARBA00023136"/>
    </source>
</evidence>
<dbReference type="EMBL" id="JACZHT010000006">
    <property type="protein sequence ID" value="MBE1237699.1"/>
    <property type="molecule type" value="Genomic_DNA"/>
</dbReference>
<proteinExistence type="inferred from homology"/>
<comment type="similarity">
    <text evidence="4 19">Belongs to the CobS family.</text>
</comment>
<dbReference type="HAMAP" id="MF_00719">
    <property type="entry name" value="CobS"/>
    <property type="match status" value="1"/>
</dbReference>
<keyword evidence="12 19" id="KW-1133">Transmembrane helix</keyword>
<comment type="pathway">
    <text evidence="3 19">Cofactor biosynthesis; adenosylcobalamin biosynthesis; adenosylcobalamin from cob(II)yrinate a,c-diamide: step 7/7.</text>
</comment>
<feature type="transmembrane region" description="Helical" evidence="19">
    <location>
        <begin position="133"/>
        <end position="156"/>
    </location>
</feature>
<dbReference type="Pfam" id="PF02654">
    <property type="entry name" value="CobS"/>
    <property type="match status" value="1"/>
</dbReference>
<evidence type="ECO:0000313" key="22">
    <source>
        <dbReference type="Proteomes" id="UP000631034"/>
    </source>
</evidence>
<evidence type="ECO:0000256" key="9">
    <source>
        <dbReference type="ARBA" id="ARBA00022679"/>
    </source>
</evidence>
<evidence type="ECO:0000256" key="6">
    <source>
        <dbReference type="ARBA" id="ARBA00015850"/>
    </source>
</evidence>
<keyword evidence="13 19" id="KW-0472">Membrane</keyword>
<comment type="cofactor">
    <cofactor evidence="1 19">
        <name>Mg(2+)</name>
        <dbReference type="ChEBI" id="CHEBI:18420"/>
    </cofactor>
</comment>
<dbReference type="InterPro" id="IPR003805">
    <property type="entry name" value="CobS"/>
</dbReference>
<dbReference type="GO" id="GO:0009236">
    <property type="term" value="P:cobalamin biosynthetic process"/>
    <property type="evidence" value="ECO:0007669"/>
    <property type="project" value="UniProtKB-UniRule"/>
</dbReference>
<evidence type="ECO:0000256" key="1">
    <source>
        <dbReference type="ARBA" id="ARBA00001946"/>
    </source>
</evidence>
<gene>
    <name evidence="19" type="primary">cobS</name>
    <name evidence="21" type="ORF">IHV25_08570</name>
</gene>
<comment type="function">
    <text evidence="14 19">Joins adenosylcobinamide-GDP and alpha-ribazole to generate adenosylcobalamin (Ado-cobalamin). Also synthesizes adenosylcobalamin 5'-phosphate from adenosylcobinamide-GDP and alpha-ribazole 5'-phosphate.</text>
</comment>
<dbReference type="UniPathway" id="UPA00148">
    <property type="reaction ID" value="UER00238"/>
</dbReference>
<comment type="catalytic activity">
    <reaction evidence="17 19">
        <text>alpha-ribazole + adenosylcob(III)inamide-GDP = adenosylcob(III)alamin + GMP + H(+)</text>
        <dbReference type="Rhea" id="RHEA:16049"/>
        <dbReference type="ChEBI" id="CHEBI:10329"/>
        <dbReference type="ChEBI" id="CHEBI:15378"/>
        <dbReference type="ChEBI" id="CHEBI:18408"/>
        <dbReference type="ChEBI" id="CHEBI:58115"/>
        <dbReference type="ChEBI" id="CHEBI:60487"/>
        <dbReference type="EC" id="2.7.8.26"/>
    </reaction>
</comment>
<accession>A0A8J7CEE7</accession>
<evidence type="ECO:0000256" key="18">
    <source>
        <dbReference type="ARBA" id="ARBA00049504"/>
    </source>
</evidence>
<feature type="transmembrane region" description="Helical" evidence="19">
    <location>
        <begin position="168"/>
        <end position="190"/>
    </location>
</feature>
<dbReference type="EC" id="2.7.8.26" evidence="5 19"/>
<comment type="subcellular location">
    <subcellularLocation>
        <location evidence="2 19">Cell membrane</location>
        <topology evidence="2 19">Multi-pass membrane protein</topology>
    </subcellularLocation>
</comment>
<evidence type="ECO:0000256" key="15">
    <source>
        <dbReference type="ARBA" id="ARBA00032605"/>
    </source>
</evidence>
<feature type="compositionally biased region" description="Polar residues" evidence="20">
    <location>
        <begin position="14"/>
        <end position="25"/>
    </location>
</feature>
<dbReference type="GO" id="GO:0051073">
    <property type="term" value="F:adenosylcobinamide-GDP ribazoletransferase activity"/>
    <property type="evidence" value="ECO:0007669"/>
    <property type="project" value="UniProtKB-UniRule"/>
</dbReference>
<evidence type="ECO:0000256" key="5">
    <source>
        <dbReference type="ARBA" id="ARBA00013200"/>
    </source>
</evidence>
<dbReference type="GO" id="GO:0008818">
    <property type="term" value="F:cobalamin 5'-phosphate synthase activity"/>
    <property type="evidence" value="ECO:0007669"/>
    <property type="project" value="UniProtKB-UniRule"/>
</dbReference>
<dbReference type="Proteomes" id="UP000631034">
    <property type="component" value="Unassembled WGS sequence"/>
</dbReference>
<evidence type="ECO:0000256" key="12">
    <source>
        <dbReference type="ARBA" id="ARBA00022989"/>
    </source>
</evidence>
<feature type="transmembrane region" description="Helical" evidence="19">
    <location>
        <begin position="211"/>
        <end position="241"/>
    </location>
</feature>
<dbReference type="GO" id="GO:0005886">
    <property type="term" value="C:plasma membrane"/>
    <property type="evidence" value="ECO:0007669"/>
    <property type="project" value="UniProtKB-SubCell"/>
</dbReference>
<dbReference type="PANTHER" id="PTHR34148">
    <property type="entry name" value="ADENOSYLCOBINAMIDE-GDP RIBAZOLETRANSFERASE"/>
    <property type="match status" value="1"/>
</dbReference>
<feature type="transmembrane region" description="Helical" evidence="19">
    <location>
        <begin position="84"/>
        <end position="104"/>
    </location>
</feature>
<dbReference type="PANTHER" id="PTHR34148:SF1">
    <property type="entry name" value="ADENOSYLCOBINAMIDE-GDP RIBAZOLETRANSFERASE"/>
    <property type="match status" value="1"/>
</dbReference>
<keyword evidence="8 19" id="KW-0169">Cobalamin biosynthesis</keyword>
<feature type="region of interest" description="Disordered" evidence="20">
    <location>
        <begin position="1"/>
        <end position="26"/>
    </location>
</feature>
<dbReference type="AlphaFoldDB" id="A0A8J7CEE7"/>
<name>A0A8J7CEE7_9PROT</name>